<keyword evidence="3" id="KW-0804">Transcription</keyword>
<dbReference type="EMBL" id="KZ305025">
    <property type="protein sequence ID" value="PIA55297.1"/>
    <property type="molecule type" value="Genomic_DNA"/>
</dbReference>
<accession>A0A2G5EI81</accession>
<evidence type="ECO:0000256" key="2">
    <source>
        <dbReference type="ARBA" id="ARBA00023125"/>
    </source>
</evidence>
<dbReference type="GO" id="GO:0048731">
    <property type="term" value="P:system development"/>
    <property type="evidence" value="ECO:0007669"/>
    <property type="project" value="TreeGrafter"/>
</dbReference>
<dbReference type="PANTHER" id="PTHR31719:SF134">
    <property type="entry name" value="NAC DOMAIN-CONTAINING PROTEIN 104"/>
    <property type="match status" value="1"/>
</dbReference>
<feature type="region of interest" description="Disordered" evidence="5">
    <location>
        <begin position="158"/>
        <end position="181"/>
    </location>
</feature>
<feature type="region of interest" description="Disordered" evidence="5">
    <location>
        <begin position="345"/>
        <end position="376"/>
    </location>
</feature>
<dbReference type="InParanoid" id="A0A2G5EI81"/>
<keyword evidence="8" id="KW-1185">Reference proteome</keyword>
<dbReference type="Proteomes" id="UP000230069">
    <property type="component" value="Unassembled WGS sequence"/>
</dbReference>
<feature type="domain" description="NAC" evidence="6">
    <location>
        <begin position="10"/>
        <end position="159"/>
    </location>
</feature>
<keyword evidence="2" id="KW-0238">DNA-binding</keyword>
<protein>
    <recommendedName>
        <fullName evidence="6">NAC domain-containing protein</fullName>
    </recommendedName>
</protein>
<evidence type="ECO:0000259" key="6">
    <source>
        <dbReference type="PROSITE" id="PS51005"/>
    </source>
</evidence>
<sequence>MMKMQLQFRLAPGMQFLPSPQQLIQYYLHRKLAGEELLPEVIVTKDLYGNNAVSPWELLEGCTKNEELYYFTLVKKKNGGKNIDRVTKDGTWKMDNTKPVMDSNKNVIGYCTTLTLKVDENKFNKNHIAKHWKWIMHEYSMKDGNNGKEYWVVSGIKRGSSTTTNNNEDDEELSKPTSLKRSSLDEFNDIDDLSNKNMKRPCVSGSPHMVASSLQPPASSKRSLEIIDVYKDAMKKDNNSLKVISECATTMPQITLEDEGFILLQQHDQQPHQPQSQAGNDNYLLSMANEVELAPTSYEDSVPWSIEPSIDPTTLEELSNYVEDIEETSELAGFLEMLLTDDELPETKEEEPTHSATSYQDIQPQQCADMNTPETTSMSDIWEGLMDIVDIPDECWPSSTLYTTPLSTGDSEMQLIYDESVGLATEDFSWFSPLLQQSV</sequence>
<reference evidence="7 8" key="1">
    <citation type="submission" date="2017-09" db="EMBL/GenBank/DDBJ databases">
        <title>WGS assembly of Aquilegia coerulea Goldsmith.</title>
        <authorList>
            <person name="Hodges S."/>
            <person name="Kramer E."/>
            <person name="Nordborg M."/>
            <person name="Tomkins J."/>
            <person name="Borevitz J."/>
            <person name="Derieg N."/>
            <person name="Yan J."/>
            <person name="Mihaltcheva S."/>
            <person name="Hayes R.D."/>
            <person name="Rokhsar D."/>
        </authorList>
    </citation>
    <scope>NUCLEOTIDE SEQUENCE [LARGE SCALE GENOMIC DNA]</scope>
    <source>
        <strain evidence="8">cv. Goldsmith</strain>
    </source>
</reference>
<dbReference type="AlphaFoldDB" id="A0A2G5EI81"/>
<name>A0A2G5EI81_AQUCA</name>
<dbReference type="InterPro" id="IPR036093">
    <property type="entry name" value="NAC_dom_sf"/>
</dbReference>
<gene>
    <name evidence="7" type="ORF">AQUCO_00800191v1</name>
</gene>
<dbReference type="GO" id="GO:0006355">
    <property type="term" value="P:regulation of DNA-templated transcription"/>
    <property type="evidence" value="ECO:0007669"/>
    <property type="project" value="InterPro"/>
</dbReference>
<dbReference type="GO" id="GO:0003677">
    <property type="term" value="F:DNA binding"/>
    <property type="evidence" value="ECO:0007669"/>
    <property type="project" value="UniProtKB-KW"/>
</dbReference>
<keyword evidence="1" id="KW-0805">Transcription regulation</keyword>
<evidence type="ECO:0000256" key="5">
    <source>
        <dbReference type="SAM" id="MobiDB-lite"/>
    </source>
</evidence>
<evidence type="ECO:0000256" key="1">
    <source>
        <dbReference type="ARBA" id="ARBA00023015"/>
    </source>
</evidence>
<dbReference type="Gene3D" id="2.170.150.80">
    <property type="entry name" value="NAC domain"/>
    <property type="match status" value="1"/>
</dbReference>
<evidence type="ECO:0000313" key="8">
    <source>
        <dbReference type="Proteomes" id="UP000230069"/>
    </source>
</evidence>
<dbReference type="InterPro" id="IPR003441">
    <property type="entry name" value="NAC-dom"/>
</dbReference>
<evidence type="ECO:0000256" key="4">
    <source>
        <dbReference type="ARBA" id="ARBA00023242"/>
    </source>
</evidence>
<evidence type="ECO:0000256" key="3">
    <source>
        <dbReference type="ARBA" id="ARBA00023163"/>
    </source>
</evidence>
<dbReference type="Pfam" id="PF02365">
    <property type="entry name" value="NAM"/>
    <property type="match status" value="1"/>
</dbReference>
<dbReference type="SUPFAM" id="SSF101941">
    <property type="entry name" value="NAC domain"/>
    <property type="match status" value="1"/>
</dbReference>
<dbReference type="PROSITE" id="PS51005">
    <property type="entry name" value="NAC"/>
    <property type="match status" value="1"/>
</dbReference>
<feature type="compositionally biased region" description="Polar residues" evidence="5">
    <location>
        <begin position="354"/>
        <end position="376"/>
    </location>
</feature>
<proteinExistence type="predicted"/>
<organism evidence="7 8">
    <name type="scientific">Aquilegia coerulea</name>
    <name type="common">Rocky mountain columbine</name>
    <dbReference type="NCBI Taxonomy" id="218851"/>
    <lineage>
        <taxon>Eukaryota</taxon>
        <taxon>Viridiplantae</taxon>
        <taxon>Streptophyta</taxon>
        <taxon>Embryophyta</taxon>
        <taxon>Tracheophyta</taxon>
        <taxon>Spermatophyta</taxon>
        <taxon>Magnoliopsida</taxon>
        <taxon>Ranunculales</taxon>
        <taxon>Ranunculaceae</taxon>
        <taxon>Thalictroideae</taxon>
        <taxon>Aquilegia</taxon>
    </lineage>
</organism>
<dbReference type="OrthoDB" id="774757at2759"/>
<evidence type="ECO:0000313" key="7">
    <source>
        <dbReference type="EMBL" id="PIA55297.1"/>
    </source>
</evidence>
<keyword evidence="4" id="KW-0539">Nucleus</keyword>
<dbReference type="PANTHER" id="PTHR31719">
    <property type="entry name" value="NAC TRANSCRIPTION FACTOR 56"/>
    <property type="match status" value="1"/>
</dbReference>